<dbReference type="SUPFAM" id="SSF51569">
    <property type="entry name" value="Aldolase"/>
    <property type="match status" value="1"/>
</dbReference>
<dbReference type="Pfam" id="PF22617">
    <property type="entry name" value="HCS_D2"/>
    <property type="match status" value="1"/>
</dbReference>
<dbReference type="Gene3D" id="3.20.20.70">
    <property type="entry name" value="Aldolase class I"/>
    <property type="match status" value="1"/>
</dbReference>
<dbReference type="UniPathway" id="UPA00048">
    <property type="reaction ID" value="UER00070"/>
</dbReference>
<keyword evidence="9 12" id="KW-0464">Manganese</keyword>
<keyword evidence="15" id="KW-1185">Reference proteome</keyword>
<sequence length="596" mass="64328">MQLNIDRLIAYFGGVNTLAEALKQQDPQNAASTAAIYKWRTRGSLPLAQLNRLIALAEAQGRPLDLNAFMHRQTDLEKTTMPHYDNRVIIFDTTLRDGEQSPGAAMTKEEKIRVARQLEKLGVDVIEAGFAAASPGDWEAVHEIAKTLTRATVCSLSRAVENDIRKAGEAVAPAERRRIHTFIATSPIHMEHKLKMKPQKVIEAAVKAVKIAKEYTDDVEFSCEDALRSDINFLAEICGAVIEAGATTINIPDTVGYSIPHKTEDFFRELIAKTPGSSKVVWSAHCHNDLGLAVANSLSALKGGARQIECTVNGLGERAGNASIEEIVMALKVRHDVFGMETGIDTTQIVPASKLVSTITGYPVQPNKAIVGANAFAHESGIHQDGVLKHRETYEIMSAESVGWAANRLSLGKLSGRNAFKTKLADLGIDLGGEEALNAAFARFKELADKKREIFDEDLHALVSDEMHSLAQDAYKFISQRITTETGEEPRAEIVFSIQGEEKRAQATGSGPVDAIFKAIESVVQSGAVLQLYSVNAVTEGTESQGETSVRLARGGRVVNGQGADTDVLAATAKAYLSALSKLEFSAAKVKAQGGI</sequence>
<dbReference type="PANTHER" id="PTHR10277">
    <property type="entry name" value="HOMOCITRATE SYNTHASE-RELATED"/>
    <property type="match status" value="1"/>
</dbReference>
<evidence type="ECO:0000256" key="3">
    <source>
        <dbReference type="ARBA" id="ARBA00012973"/>
    </source>
</evidence>
<dbReference type="GO" id="GO:0005829">
    <property type="term" value="C:cytosol"/>
    <property type="evidence" value="ECO:0007669"/>
    <property type="project" value="TreeGrafter"/>
</dbReference>
<keyword evidence="10 12" id="KW-0100">Branched-chain amino acid biosynthesis</keyword>
<protein>
    <recommendedName>
        <fullName evidence="4 12">2-isopropylmalate synthase</fullName>
        <ecNumber evidence="3 12">2.3.3.13</ecNumber>
    </recommendedName>
    <alternativeName>
        <fullName evidence="11 12">Alpha-IPM synthase</fullName>
    </alternativeName>
    <alternativeName>
        <fullName evidence="12">Alpha-isopropylmalate synthase</fullName>
    </alternativeName>
</protein>
<dbReference type="Proteomes" id="UP000254293">
    <property type="component" value="Unassembled WGS sequence"/>
</dbReference>
<dbReference type="Gene3D" id="1.10.238.260">
    <property type="match status" value="1"/>
</dbReference>
<evidence type="ECO:0000256" key="5">
    <source>
        <dbReference type="ARBA" id="ARBA00022430"/>
    </source>
</evidence>
<dbReference type="EMBL" id="UGJJ01000003">
    <property type="protein sequence ID" value="STR03201.1"/>
    <property type="molecule type" value="Genomic_DNA"/>
</dbReference>
<dbReference type="InterPro" id="IPR013785">
    <property type="entry name" value="Aldolase_TIM"/>
</dbReference>
<evidence type="ECO:0000256" key="10">
    <source>
        <dbReference type="ARBA" id="ARBA00023304"/>
    </source>
</evidence>
<feature type="binding site" evidence="12">
    <location>
        <position position="321"/>
    </location>
    <ligand>
        <name>Mn(2+)</name>
        <dbReference type="ChEBI" id="CHEBI:29035"/>
    </ligand>
</feature>
<evidence type="ECO:0000256" key="11">
    <source>
        <dbReference type="ARBA" id="ARBA00029993"/>
    </source>
</evidence>
<feature type="binding site" evidence="12">
    <location>
        <position position="287"/>
    </location>
    <ligand>
        <name>Mn(2+)</name>
        <dbReference type="ChEBI" id="CHEBI:29035"/>
    </ligand>
</feature>
<evidence type="ECO:0000313" key="14">
    <source>
        <dbReference type="EMBL" id="STR03201.1"/>
    </source>
</evidence>
<dbReference type="NCBIfam" id="TIGR00973">
    <property type="entry name" value="leuA_bact"/>
    <property type="match status" value="1"/>
</dbReference>
<dbReference type="InterPro" id="IPR000891">
    <property type="entry name" value="PYR_CT"/>
</dbReference>
<dbReference type="InterPro" id="IPR013709">
    <property type="entry name" value="2-isopropylmalate_synth_dimer"/>
</dbReference>
<evidence type="ECO:0000256" key="9">
    <source>
        <dbReference type="ARBA" id="ARBA00023211"/>
    </source>
</evidence>
<dbReference type="RefSeq" id="WP_115309287.1">
    <property type="nucleotide sequence ID" value="NZ_CP091516.1"/>
</dbReference>
<keyword evidence="7 12" id="KW-0808">Transferase</keyword>
<evidence type="ECO:0000256" key="4">
    <source>
        <dbReference type="ARBA" id="ARBA00018198"/>
    </source>
</evidence>
<keyword evidence="5 12" id="KW-0432">Leucine biosynthesis</keyword>
<evidence type="ECO:0000256" key="1">
    <source>
        <dbReference type="ARBA" id="ARBA00004689"/>
    </source>
</evidence>
<dbReference type="SUPFAM" id="SSF110921">
    <property type="entry name" value="2-isopropylmalate synthase LeuA, allosteric (dimerisation) domain"/>
    <property type="match status" value="1"/>
</dbReference>
<dbReference type="InterPro" id="IPR054691">
    <property type="entry name" value="LeuA/HCS_post-cat"/>
</dbReference>
<dbReference type="NCBIfam" id="NF002087">
    <property type="entry name" value="PRK00915.1-4"/>
    <property type="match status" value="1"/>
</dbReference>
<comment type="catalytic activity">
    <reaction evidence="12">
        <text>3-methyl-2-oxobutanoate + acetyl-CoA + H2O = (2S)-2-isopropylmalate + CoA + H(+)</text>
        <dbReference type="Rhea" id="RHEA:21524"/>
        <dbReference type="ChEBI" id="CHEBI:1178"/>
        <dbReference type="ChEBI" id="CHEBI:11851"/>
        <dbReference type="ChEBI" id="CHEBI:15377"/>
        <dbReference type="ChEBI" id="CHEBI:15378"/>
        <dbReference type="ChEBI" id="CHEBI:57287"/>
        <dbReference type="ChEBI" id="CHEBI:57288"/>
        <dbReference type="EC" id="2.3.3.13"/>
    </reaction>
</comment>
<comment type="similarity">
    <text evidence="2 12">Belongs to the alpha-IPM synthase/homocitrate synthase family. LeuA type 1 subfamily.</text>
</comment>
<evidence type="ECO:0000256" key="6">
    <source>
        <dbReference type="ARBA" id="ARBA00022605"/>
    </source>
</evidence>
<comment type="cofactor">
    <cofactor evidence="12">
        <name>Mn(2+)</name>
        <dbReference type="ChEBI" id="CHEBI:29035"/>
    </cofactor>
</comment>
<dbReference type="InterPro" id="IPR002034">
    <property type="entry name" value="AIPM/Hcit_synth_CS"/>
</dbReference>
<reference evidence="14 15" key="1">
    <citation type="submission" date="2018-06" db="EMBL/GenBank/DDBJ databases">
        <authorList>
            <consortium name="Pathogen Informatics"/>
            <person name="Doyle S."/>
        </authorList>
    </citation>
    <scope>NUCLEOTIDE SEQUENCE [LARGE SCALE GENOMIC DNA]</scope>
    <source>
        <strain evidence="14 15">NCTC13336</strain>
    </source>
</reference>
<dbReference type="FunFam" id="1.10.238.260:FF:000001">
    <property type="entry name" value="2-isopropylmalate synthase"/>
    <property type="match status" value="1"/>
</dbReference>
<dbReference type="PROSITE" id="PS00815">
    <property type="entry name" value="AIPM_HOMOCIT_SYNTH_1"/>
    <property type="match status" value="1"/>
</dbReference>
<dbReference type="EC" id="2.3.3.13" evidence="3 12"/>
<dbReference type="NCBIfam" id="NF002086">
    <property type="entry name" value="PRK00915.1-3"/>
    <property type="match status" value="1"/>
</dbReference>
<dbReference type="FunFam" id="3.30.160.270:FF:000003">
    <property type="entry name" value="2-isopropylmalate synthase"/>
    <property type="match status" value="1"/>
</dbReference>
<dbReference type="Pfam" id="PF08502">
    <property type="entry name" value="LeuA_dimer"/>
    <property type="match status" value="1"/>
</dbReference>
<evidence type="ECO:0000259" key="13">
    <source>
        <dbReference type="PROSITE" id="PS50991"/>
    </source>
</evidence>
<dbReference type="OrthoDB" id="9803573at2"/>
<evidence type="ECO:0000313" key="15">
    <source>
        <dbReference type="Proteomes" id="UP000254293"/>
    </source>
</evidence>
<comment type="subunit">
    <text evidence="12">Homodimer.</text>
</comment>
<dbReference type="PROSITE" id="PS50991">
    <property type="entry name" value="PYR_CT"/>
    <property type="match status" value="1"/>
</dbReference>
<accession>A0A377R3W8</accession>
<gene>
    <name evidence="12 14" type="primary">leuA</name>
    <name evidence="14" type="ORF">NCTC13336_02097</name>
</gene>
<keyword evidence="6 12" id="KW-0028">Amino-acid biosynthesis</keyword>
<evidence type="ECO:0000256" key="12">
    <source>
        <dbReference type="HAMAP-Rule" id="MF_01025"/>
    </source>
</evidence>
<dbReference type="GO" id="GO:0003852">
    <property type="term" value="F:2-isopropylmalate synthase activity"/>
    <property type="evidence" value="ECO:0007669"/>
    <property type="project" value="UniProtKB-UniRule"/>
</dbReference>
<dbReference type="GO" id="GO:0009098">
    <property type="term" value="P:L-leucine biosynthetic process"/>
    <property type="evidence" value="ECO:0007669"/>
    <property type="project" value="UniProtKB-UniRule"/>
</dbReference>
<evidence type="ECO:0000256" key="2">
    <source>
        <dbReference type="ARBA" id="ARBA00009396"/>
    </source>
</evidence>
<dbReference type="GO" id="GO:0003985">
    <property type="term" value="F:acetyl-CoA C-acetyltransferase activity"/>
    <property type="evidence" value="ECO:0007669"/>
    <property type="project" value="UniProtKB-UniRule"/>
</dbReference>
<dbReference type="FunFam" id="3.20.20.70:FF:000010">
    <property type="entry name" value="2-isopropylmalate synthase"/>
    <property type="match status" value="1"/>
</dbReference>
<dbReference type="PANTHER" id="PTHR10277:SF9">
    <property type="entry name" value="2-ISOPROPYLMALATE SYNTHASE 1, CHLOROPLASTIC-RELATED"/>
    <property type="match status" value="1"/>
</dbReference>
<dbReference type="InterPro" id="IPR059216">
    <property type="entry name" value="LeuA_carph_isopro_dom"/>
</dbReference>
<dbReference type="Gene3D" id="3.30.160.270">
    <property type="match status" value="1"/>
</dbReference>
<feature type="domain" description="Pyruvate carboxyltransferase" evidence="13">
    <location>
        <begin position="88"/>
        <end position="350"/>
    </location>
</feature>
<keyword evidence="8 12" id="KW-0479">Metal-binding</keyword>
<dbReference type="AlphaFoldDB" id="A0A377R3W8"/>
<proteinExistence type="inferred from homology"/>
<dbReference type="NCBIfam" id="NF046037">
    <property type="entry name" value="carphisopro"/>
    <property type="match status" value="1"/>
</dbReference>
<feature type="binding site" evidence="12">
    <location>
        <position position="97"/>
    </location>
    <ligand>
        <name>Mn(2+)</name>
        <dbReference type="ChEBI" id="CHEBI:29035"/>
    </ligand>
</feature>
<dbReference type="GO" id="GO:0030145">
    <property type="term" value="F:manganese ion binding"/>
    <property type="evidence" value="ECO:0007669"/>
    <property type="project" value="UniProtKB-UniRule"/>
</dbReference>
<comment type="pathway">
    <text evidence="1 12">Amino-acid biosynthesis; L-leucine biosynthesis; L-leucine from 3-methyl-2-oxobutanoate: step 1/4.</text>
</comment>
<dbReference type="Pfam" id="PF00682">
    <property type="entry name" value="HMGL-like"/>
    <property type="match status" value="1"/>
</dbReference>
<organism evidence="14 15">
    <name type="scientific">Kingella potus</name>
    <dbReference type="NCBI Taxonomy" id="265175"/>
    <lineage>
        <taxon>Bacteria</taxon>
        <taxon>Pseudomonadati</taxon>
        <taxon>Pseudomonadota</taxon>
        <taxon>Betaproteobacteria</taxon>
        <taxon>Neisseriales</taxon>
        <taxon>Neisseriaceae</taxon>
        <taxon>Kingella</taxon>
    </lineage>
</organism>
<evidence type="ECO:0000256" key="7">
    <source>
        <dbReference type="ARBA" id="ARBA00022679"/>
    </source>
</evidence>
<dbReference type="InterPro" id="IPR036230">
    <property type="entry name" value="LeuA_allosteric_dom_sf"/>
</dbReference>
<comment type="function">
    <text evidence="12">Catalyzes the condensation of the acetyl group of acetyl-CoA with 3-methyl-2-oxobutanoate (2-ketoisovalerate) to form 3-carboxy-3-hydroxy-4-methylpentanoate (2-isopropylmalate).</text>
</comment>
<keyword evidence="12" id="KW-0963">Cytoplasm</keyword>
<name>A0A377R3W8_9NEIS</name>
<dbReference type="HAMAP" id="MF_01025">
    <property type="entry name" value="LeuA_type1"/>
    <property type="match status" value="1"/>
</dbReference>
<evidence type="ECO:0000256" key="8">
    <source>
        <dbReference type="ARBA" id="ARBA00022723"/>
    </source>
</evidence>
<dbReference type="SMART" id="SM00917">
    <property type="entry name" value="LeuA_dimer"/>
    <property type="match status" value="1"/>
</dbReference>
<feature type="binding site" evidence="12">
    <location>
        <position position="285"/>
    </location>
    <ligand>
        <name>Mn(2+)</name>
        <dbReference type="ChEBI" id="CHEBI:29035"/>
    </ligand>
</feature>
<feature type="region of interest" description="Regulatory domain" evidence="12">
    <location>
        <begin position="476"/>
        <end position="596"/>
    </location>
</feature>
<dbReference type="PROSITE" id="PS00816">
    <property type="entry name" value="AIPM_HOMOCIT_SYNTH_2"/>
    <property type="match status" value="1"/>
</dbReference>
<dbReference type="InterPro" id="IPR005671">
    <property type="entry name" value="LeuA_bact_synth"/>
</dbReference>
<dbReference type="InterPro" id="IPR050073">
    <property type="entry name" value="2-IPM_HCS-like"/>
</dbReference>
<keyword evidence="14" id="KW-0012">Acyltransferase</keyword>
<dbReference type="CDD" id="cd07940">
    <property type="entry name" value="DRE_TIM_IPMS"/>
    <property type="match status" value="1"/>
</dbReference>